<name>A0AAV3R6H3_LITER</name>
<comment type="caution">
    <text evidence="2">The sequence shown here is derived from an EMBL/GenBank/DDBJ whole genome shotgun (WGS) entry which is preliminary data.</text>
</comment>
<dbReference type="EMBL" id="BAABME010024687">
    <property type="protein sequence ID" value="GAA0170690.1"/>
    <property type="molecule type" value="Genomic_DNA"/>
</dbReference>
<accession>A0AAV3R6H3</accession>
<dbReference type="PANTHER" id="PTHR47481">
    <property type="match status" value="1"/>
</dbReference>
<organism evidence="2 3">
    <name type="scientific">Lithospermum erythrorhizon</name>
    <name type="common">Purple gromwell</name>
    <name type="synonym">Lithospermum officinale var. erythrorhizon</name>
    <dbReference type="NCBI Taxonomy" id="34254"/>
    <lineage>
        <taxon>Eukaryota</taxon>
        <taxon>Viridiplantae</taxon>
        <taxon>Streptophyta</taxon>
        <taxon>Embryophyta</taxon>
        <taxon>Tracheophyta</taxon>
        <taxon>Spermatophyta</taxon>
        <taxon>Magnoliopsida</taxon>
        <taxon>eudicotyledons</taxon>
        <taxon>Gunneridae</taxon>
        <taxon>Pentapetalae</taxon>
        <taxon>asterids</taxon>
        <taxon>lamiids</taxon>
        <taxon>Boraginales</taxon>
        <taxon>Boraginaceae</taxon>
        <taxon>Boraginoideae</taxon>
        <taxon>Lithospermeae</taxon>
        <taxon>Lithospermum</taxon>
    </lineage>
</organism>
<feature type="region of interest" description="Disordered" evidence="1">
    <location>
        <begin position="74"/>
        <end position="101"/>
    </location>
</feature>
<evidence type="ECO:0000256" key="1">
    <source>
        <dbReference type="SAM" id="MobiDB-lite"/>
    </source>
</evidence>
<gene>
    <name evidence="2" type="ORF">LIER_41006</name>
</gene>
<evidence type="ECO:0000313" key="3">
    <source>
        <dbReference type="Proteomes" id="UP001454036"/>
    </source>
</evidence>
<keyword evidence="3" id="KW-1185">Reference proteome</keyword>
<evidence type="ECO:0000313" key="2">
    <source>
        <dbReference type="EMBL" id="GAA0170690.1"/>
    </source>
</evidence>
<feature type="compositionally biased region" description="Low complexity" evidence="1">
    <location>
        <begin position="74"/>
        <end position="95"/>
    </location>
</feature>
<evidence type="ECO:0008006" key="4">
    <source>
        <dbReference type="Google" id="ProtNLM"/>
    </source>
</evidence>
<dbReference type="AlphaFoldDB" id="A0AAV3R6H3"/>
<dbReference type="PANTHER" id="PTHR47481:SF22">
    <property type="entry name" value="RETROTRANSPOSON GAG DOMAIN-CONTAINING PROTEIN"/>
    <property type="match status" value="1"/>
</dbReference>
<protein>
    <recommendedName>
        <fullName evidence="4">Retrotransposon Copia-like N-terminal domain-containing protein</fullName>
    </recommendedName>
</protein>
<reference evidence="2 3" key="1">
    <citation type="submission" date="2024-01" db="EMBL/GenBank/DDBJ databases">
        <title>The complete chloroplast genome sequence of Lithospermum erythrorhizon: insights into the phylogenetic relationship among Boraginaceae species and the maternal lineages of purple gromwells.</title>
        <authorList>
            <person name="Okada T."/>
            <person name="Watanabe K."/>
        </authorList>
    </citation>
    <scope>NUCLEOTIDE SEQUENCE [LARGE SCALE GENOMIC DNA]</scope>
</reference>
<sequence length="204" mass="22533">MAFPVLFAAISNEILNGSVGLTSFSHTIQDKLDNSNYLIWRSQVLPTLRGLNLLGFVDGILVFPPEFIENSSGTTPVSTPAFSSPPATADPPTSACERDAQTGVVDKATSPVSSDVSSSTQAYVLNPKFILWIRQDQLLFSWLLSTFTQPILGRVINCCSSAQVWDTLKHMHAAQTQARVLLELAEEIWLLLYNMKYNLLTRIE</sequence>
<dbReference type="Proteomes" id="UP001454036">
    <property type="component" value="Unassembled WGS sequence"/>
</dbReference>
<proteinExistence type="predicted"/>